<keyword evidence="9" id="KW-0539">Nucleus</keyword>
<keyword evidence="6" id="KW-0805">Transcription regulation</keyword>
<name>A0A6A6HE11_VIRVR</name>
<dbReference type="SMART" id="SM00385">
    <property type="entry name" value="CYCLIN"/>
    <property type="match status" value="2"/>
</dbReference>
<keyword evidence="8" id="KW-0804">Transcription</keyword>
<feature type="domain" description="Cyclin-like" evidence="12">
    <location>
        <begin position="134"/>
        <end position="216"/>
    </location>
</feature>
<dbReference type="AlphaFoldDB" id="A0A6A6HE11"/>
<feature type="compositionally biased region" description="Polar residues" evidence="11">
    <location>
        <begin position="403"/>
        <end position="418"/>
    </location>
</feature>
<evidence type="ECO:0000256" key="6">
    <source>
        <dbReference type="ARBA" id="ARBA00023015"/>
    </source>
</evidence>
<evidence type="ECO:0000256" key="3">
    <source>
        <dbReference type="ARBA" id="ARBA00022723"/>
    </source>
</evidence>
<evidence type="ECO:0000256" key="8">
    <source>
        <dbReference type="ARBA" id="ARBA00023163"/>
    </source>
</evidence>
<feature type="region of interest" description="Disordered" evidence="11">
    <location>
        <begin position="740"/>
        <end position="765"/>
    </location>
</feature>
<keyword evidence="7" id="KW-0010">Activator</keyword>
<keyword evidence="4" id="KW-0863">Zinc-finger</keyword>
<dbReference type="InterPro" id="IPR013763">
    <property type="entry name" value="Cyclin-like_dom"/>
</dbReference>
<dbReference type="GO" id="GO:0001006">
    <property type="term" value="F:RNA polymerase III type 3 promoter sequence-specific DNA binding"/>
    <property type="evidence" value="ECO:0007669"/>
    <property type="project" value="TreeGrafter"/>
</dbReference>
<keyword evidence="10" id="KW-0175">Coiled coil</keyword>
<evidence type="ECO:0000256" key="7">
    <source>
        <dbReference type="ARBA" id="ARBA00023159"/>
    </source>
</evidence>
<dbReference type="OrthoDB" id="511529at2759"/>
<dbReference type="PRINTS" id="PR00685">
    <property type="entry name" value="TIFACTORIIB"/>
</dbReference>
<feature type="compositionally biased region" description="Basic residues" evidence="11">
    <location>
        <begin position="614"/>
        <end position="624"/>
    </location>
</feature>
<feature type="compositionally biased region" description="Polar residues" evidence="11">
    <location>
        <begin position="361"/>
        <end position="378"/>
    </location>
</feature>
<dbReference type="Pfam" id="PF07741">
    <property type="entry name" value="BRF1"/>
    <property type="match status" value="1"/>
</dbReference>
<organism evidence="13 14">
    <name type="scientific">Viridothelium virens</name>
    <name type="common">Speckled blister lichen</name>
    <name type="synonym">Trypethelium virens</name>
    <dbReference type="NCBI Taxonomy" id="1048519"/>
    <lineage>
        <taxon>Eukaryota</taxon>
        <taxon>Fungi</taxon>
        <taxon>Dikarya</taxon>
        <taxon>Ascomycota</taxon>
        <taxon>Pezizomycotina</taxon>
        <taxon>Dothideomycetes</taxon>
        <taxon>Dothideomycetes incertae sedis</taxon>
        <taxon>Trypetheliales</taxon>
        <taxon>Trypetheliaceae</taxon>
        <taxon>Viridothelium</taxon>
    </lineage>
</organism>
<dbReference type="SUPFAM" id="SSF47954">
    <property type="entry name" value="Cyclin-like"/>
    <property type="match status" value="2"/>
</dbReference>
<evidence type="ECO:0000256" key="11">
    <source>
        <dbReference type="SAM" id="MobiDB-lite"/>
    </source>
</evidence>
<evidence type="ECO:0000259" key="12">
    <source>
        <dbReference type="SMART" id="SM00385"/>
    </source>
</evidence>
<evidence type="ECO:0000313" key="14">
    <source>
        <dbReference type="Proteomes" id="UP000800092"/>
    </source>
</evidence>
<sequence length="765" mass="85019">MAPSATPRPRRPPEEHLEENERTQQNENVQTAAKTLYQPPRPTPKNVCTNPDCANPKPVEIDGERVCETCGSIISQDNIVAEVTFGETSAGAAVVQGGYIGEGQRHAKTHGASINRKVGGGLTSREQTHQHFQQEIARIASSLGLQQSVKDGAFNYMKLALINNFTYGRSTSTVAAVALYLACRTDKENNTLLMDLAEAVKTNVYKLGQTYQELAKMLYMDGGVKKDDITPFVEVERLVLKYARRLEFGAHTYKVAEDAAKIIKRMKRDWMVTGRRPAGLCGASLILAARMNNFRRTVREVVYVVKVADMTIAKRLDEFDRTTSGALTVEQFRQYGPNLKIAHDPPVLFETKIKEEKKLTSRSASAANPRPTTSTPAPTQEPRRDGEGFAIPAIPLDPRLASESVQNSSNTQTRQASTRGRKRKRRADSQDTQESTSGADSGSDFTPGPPSRASTAEPSTEPPQKRKRRYRKRERPEPIQIAPADLAAGEAELENEIHRHLHSSDFLTSMEEVRFLKYTEAARRLARALNPSPSPNPNNNNNNTNGASAHSPIPDSEVIGEDEFASDPEVEHCLLSERECEIKERIWVTHNEDWLRAQQARILRRALAEAEARKGRRAKGKRPYRRGDGSSAMKGGTPAESPAEASQRMLERYGNKGYSRHINYERLNQIYRGSGKRKRGGDGSSVSGGGQATGGAPEEVMVIADDEEIVDEELRRELEEEEEVLVEDDDEDVGDAIREEDIDMGEDDMDGWTQYVGDDNVDEDF</sequence>
<accession>A0A6A6HE11</accession>
<evidence type="ECO:0000256" key="9">
    <source>
        <dbReference type="ARBA" id="ARBA00023242"/>
    </source>
</evidence>
<evidence type="ECO:0000256" key="10">
    <source>
        <dbReference type="SAM" id="Coils"/>
    </source>
</evidence>
<feature type="domain" description="Cyclin-like" evidence="12">
    <location>
        <begin position="237"/>
        <end position="321"/>
    </location>
</feature>
<keyword evidence="14" id="KW-1185">Reference proteome</keyword>
<dbReference type="GO" id="GO:0097550">
    <property type="term" value="C:transcription preinitiation complex"/>
    <property type="evidence" value="ECO:0007669"/>
    <property type="project" value="TreeGrafter"/>
</dbReference>
<dbReference type="FunFam" id="1.10.472.10:FF:000002">
    <property type="entry name" value="Transcription factor IIIB 90 kDa subunit"/>
    <property type="match status" value="1"/>
</dbReference>
<feature type="region of interest" description="Disordered" evidence="11">
    <location>
        <begin position="673"/>
        <end position="699"/>
    </location>
</feature>
<feature type="compositionally biased region" description="Acidic residues" evidence="11">
    <location>
        <begin position="740"/>
        <end position="750"/>
    </location>
</feature>
<dbReference type="Pfam" id="PF00382">
    <property type="entry name" value="TFIIB"/>
    <property type="match status" value="2"/>
</dbReference>
<feature type="region of interest" description="Disordered" evidence="11">
    <location>
        <begin position="1"/>
        <end position="46"/>
    </location>
</feature>
<dbReference type="GO" id="GO:0000995">
    <property type="term" value="F:RNA polymerase III general transcription initiation factor activity"/>
    <property type="evidence" value="ECO:0007669"/>
    <property type="project" value="TreeGrafter"/>
</dbReference>
<dbReference type="GO" id="GO:0000126">
    <property type="term" value="C:transcription factor TFIIIB complex"/>
    <property type="evidence" value="ECO:0007669"/>
    <property type="project" value="TreeGrafter"/>
</dbReference>
<dbReference type="EMBL" id="ML991787">
    <property type="protein sequence ID" value="KAF2236131.1"/>
    <property type="molecule type" value="Genomic_DNA"/>
</dbReference>
<dbReference type="Proteomes" id="UP000800092">
    <property type="component" value="Unassembled WGS sequence"/>
</dbReference>
<evidence type="ECO:0000313" key="13">
    <source>
        <dbReference type="EMBL" id="KAF2236131.1"/>
    </source>
</evidence>
<dbReference type="InterPro" id="IPR013150">
    <property type="entry name" value="TFIIB_cyclin"/>
</dbReference>
<feature type="region of interest" description="Disordered" evidence="11">
    <location>
        <begin position="610"/>
        <end position="647"/>
    </location>
</feature>
<dbReference type="Gene3D" id="1.10.472.10">
    <property type="entry name" value="Cyclin-like"/>
    <property type="match status" value="1"/>
</dbReference>
<dbReference type="GO" id="GO:0070897">
    <property type="term" value="P:transcription preinitiation complex assembly"/>
    <property type="evidence" value="ECO:0007669"/>
    <property type="project" value="InterPro"/>
</dbReference>
<evidence type="ECO:0000256" key="5">
    <source>
        <dbReference type="ARBA" id="ARBA00022833"/>
    </source>
</evidence>
<dbReference type="InterPro" id="IPR036915">
    <property type="entry name" value="Cyclin-like_sf"/>
</dbReference>
<feature type="compositionally biased region" description="Basic and acidic residues" evidence="11">
    <location>
        <begin position="11"/>
        <end position="24"/>
    </location>
</feature>
<dbReference type="GO" id="GO:0005634">
    <property type="term" value="C:nucleus"/>
    <property type="evidence" value="ECO:0007669"/>
    <property type="project" value="UniProtKB-SubCell"/>
</dbReference>
<dbReference type="PANTHER" id="PTHR11618:SF4">
    <property type="entry name" value="TRANSCRIPTION FACTOR IIIB 90 KDA SUBUNIT"/>
    <property type="match status" value="1"/>
</dbReference>
<feature type="coiled-coil region" evidence="10">
    <location>
        <begin position="704"/>
        <end position="731"/>
    </location>
</feature>
<gene>
    <name evidence="13" type="ORF">EV356DRAFT_482712</name>
</gene>
<dbReference type="Gene3D" id="1.10.472.170">
    <property type="match status" value="1"/>
</dbReference>
<dbReference type="InterPro" id="IPR011665">
    <property type="entry name" value="BRF1_TBP-bd_dom"/>
</dbReference>
<comment type="similarity">
    <text evidence="2">Belongs to the TFIIB family.</text>
</comment>
<evidence type="ECO:0000256" key="4">
    <source>
        <dbReference type="ARBA" id="ARBA00022771"/>
    </source>
</evidence>
<feature type="compositionally biased region" description="Gly residues" evidence="11">
    <location>
        <begin position="682"/>
        <end position="693"/>
    </location>
</feature>
<evidence type="ECO:0000256" key="1">
    <source>
        <dbReference type="ARBA" id="ARBA00004123"/>
    </source>
</evidence>
<keyword evidence="3" id="KW-0479">Metal-binding</keyword>
<protein>
    <recommendedName>
        <fullName evidence="12">Cyclin-like domain-containing protein</fullName>
    </recommendedName>
</protein>
<dbReference type="GO" id="GO:0017025">
    <property type="term" value="F:TBP-class protein binding"/>
    <property type="evidence" value="ECO:0007669"/>
    <property type="project" value="InterPro"/>
</dbReference>
<reference evidence="13" key="1">
    <citation type="journal article" date="2020" name="Stud. Mycol.">
        <title>101 Dothideomycetes genomes: a test case for predicting lifestyles and emergence of pathogens.</title>
        <authorList>
            <person name="Haridas S."/>
            <person name="Albert R."/>
            <person name="Binder M."/>
            <person name="Bloem J."/>
            <person name="Labutti K."/>
            <person name="Salamov A."/>
            <person name="Andreopoulos B."/>
            <person name="Baker S."/>
            <person name="Barry K."/>
            <person name="Bills G."/>
            <person name="Bluhm B."/>
            <person name="Cannon C."/>
            <person name="Castanera R."/>
            <person name="Culley D."/>
            <person name="Daum C."/>
            <person name="Ezra D."/>
            <person name="Gonzalez J."/>
            <person name="Henrissat B."/>
            <person name="Kuo A."/>
            <person name="Liang C."/>
            <person name="Lipzen A."/>
            <person name="Lutzoni F."/>
            <person name="Magnuson J."/>
            <person name="Mondo S."/>
            <person name="Nolan M."/>
            <person name="Ohm R."/>
            <person name="Pangilinan J."/>
            <person name="Park H.-J."/>
            <person name="Ramirez L."/>
            <person name="Alfaro M."/>
            <person name="Sun H."/>
            <person name="Tritt A."/>
            <person name="Yoshinaga Y."/>
            <person name="Zwiers L.-H."/>
            <person name="Turgeon B."/>
            <person name="Goodwin S."/>
            <person name="Spatafora J."/>
            <person name="Crous P."/>
            <person name="Grigoriev I."/>
        </authorList>
    </citation>
    <scope>NUCLEOTIDE SEQUENCE</scope>
    <source>
        <strain evidence="13">Tuck. ex Michener</strain>
    </source>
</reference>
<dbReference type="GO" id="GO:0008270">
    <property type="term" value="F:zinc ion binding"/>
    <property type="evidence" value="ECO:0007669"/>
    <property type="project" value="UniProtKB-KW"/>
</dbReference>
<dbReference type="NCBIfam" id="NF045510">
    <property type="entry name" value="4Cys_prefix_kin"/>
    <property type="match status" value="1"/>
</dbReference>
<dbReference type="InterPro" id="IPR000812">
    <property type="entry name" value="TFIIB"/>
</dbReference>
<comment type="subcellular location">
    <subcellularLocation>
        <location evidence="1">Nucleus</location>
    </subcellularLocation>
</comment>
<feature type="compositionally biased region" description="Polar residues" evidence="11">
    <location>
        <begin position="430"/>
        <end position="444"/>
    </location>
</feature>
<dbReference type="Gene3D" id="1.20.5.650">
    <property type="entry name" value="Single helix bin"/>
    <property type="match status" value="1"/>
</dbReference>
<feature type="region of interest" description="Disordered" evidence="11">
    <location>
        <begin position="528"/>
        <end position="559"/>
    </location>
</feature>
<dbReference type="PANTHER" id="PTHR11618">
    <property type="entry name" value="TRANSCRIPTION INITIATION FACTOR IIB-RELATED"/>
    <property type="match status" value="1"/>
</dbReference>
<keyword evidence="5" id="KW-0862">Zinc</keyword>
<feature type="region of interest" description="Disordered" evidence="11">
    <location>
        <begin position="358"/>
        <end position="485"/>
    </location>
</feature>
<evidence type="ECO:0000256" key="2">
    <source>
        <dbReference type="ARBA" id="ARBA00010857"/>
    </source>
</evidence>
<proteinExistence type="inferred from homology"/>